<evidence type="ECO:0000313" key="10">
    <source>
        <dbReference type="Proteomes" id="UP001186944"/>
    </source>
</evidence>
<dbReference type="InterPro" id="IPR027370">
    <property type="entry name" value="Znf-RING_euk"/>
</dbReference>
<keyword evidence="5" id="KW-0802">TPR repeat</keyword>
<dbReference type="PROSITE" id="PS51787">
    <property type="entry name" value="LON_N"/>
    <property type="match status" value="1"/>
</dbReference>
<evidence type="ECO:0000256" key="3">
    <source>
        <dbReference type="ARBA" id="ARBA00022833"/>
    </source>
</evidence>
<evidence type="ECO:0000256" key="4">
    <source>
        <dbReference type="PROSITE-ProRule" id="PRU00175"/>
    </source>
</evidence>
<dbReference type="SMART" id="SM00028">
    <property type="entry name" value="TPR"/>
    <property type="match status" value="5"/>
</dbReference>
<reference evidence="9" key="1">
    <citation type="submission" date="2019-08" db="EMBL/GenBank/DDBJ databases">
        <title>The improved chromosome-level genome for the pearl oyster Pinctada fucata martensii using PacBio sequencing and Hi-C.</title>
        <authorList>
            <person name="Zheng Z."/>
        </authorList>
    </citation>
    <scope>NUCLEOTIDE SEQUENCE</scope>
    <source>
        <strain evidence="9">ZZ-2019</strain>
        <tissue evidence="9">Adductor muscle</tissue>
    </source>
</reference>
<dbReference type="InterPro" id="IPR017907">
    <property type="entry name" value="Znf_RING_CS"/>
</dbReference>
<dbReference type="GO" id="GO:0008270">
    <property type="term" value="F:zinc ion binding"/>
    <property type="evidence" value="ECO:0007669"/>
    <property type="project" value="UniProtKB-KW"/>
</dbReference>
<feature type="region of interest" description="Disordered" evidence="6">
    <location>
        <begin position="381"/>
        <end position="412"/>
    </location>
</feature>
<dbReference type="SMART" id="SM00464">
    <property type="entry name" value="LON"/>
    <property type="match status" value="1"/>
</dbReference>
<dbReference type="Pfam" id="PF13432">
    <property type="entry name" value="TPR_16"/>
    <property type="match status" value="1"/>
</dbReference>
<dbReference type="Pfam" id="PF13181">
    <property type="entry name" value="TPR_8"/>
    <property type="match status" value="1"/>
</dbReference>
<feature type="compositionally biased region" description="Polar residues" evidence="6">
    <location>
        <begin position="388"/>
        <end position="402"/>
    </location>
</feature>
<dbReference type="SUPFAM" id="SSF48452">
    <property type="entry name" value="TPR-like"/>
    <property type="match status" value="2"/>
</dbReference>
<organism evidence="9 10">
    <name type="scientific">Pinctada imbricata</name>
    <name type="common">Atlantic pearl-oyster</name>
    <name type="synonym">Pinctada martensii</name>
    <dbReference type="NCBI Taxonomy" id="66713"/>
    <lineage>
        <taxon>Eukaryota</taxon>
        <taxon>Metazoa</taxon>
        <taxon>Spiralia</taxon>
        <taxon>Lophotrochozoa</taxon>
        <taxon>Mollusca</taxon>
        <taxon>Bivalvia</taxon>
        <taxon>Autobranchia</taxon>
        <taxon>Pteriomorphia</taxon>
        <taxon>Pterioida</taxon>
        <taxon>Pterioidea</taxon>
        <taxon>Pteriidae</taxon>
        <taxon>Pinctada</taxon>
    </lineage>
</organism>
<gene>
    <name evidence="9" type="ORF">FSP39_015593</name>
</gene>
<name>A0AA88Y801_PINIB</name>
<evidence type="ECO:0000313" key="9">
    <source>
        <dbReference type="EMBL" id="KAK3100163.1"/>
    </source>
</evidence>
<evidence type="ECO:0008006" key="11">
    <source>
        <dbReference type="Google" id="ProtNLM"/>
    </source>
</evidence>
<dbReference type="PROSITE" id="PS50005">
    <property type="entry name" value="TPR"/>
    <property type="match status" value="1"/>
</dbReference>
<keyword evidence="3" id="KW-0862">Zinc</keyword>
<dbReference type="GO" id="GO:0061630">
    <property type="term" value="F:ubiquitin protein ligase activity"/>
    <property type="evidence" value="ECO:0007669"/>
    <property type="project" value="TreeGrafter"/>
</dbReference>
<evidence type="ECO:0000256" key="6">
    <source>
        <dbReference type="SAM" id="MobiDB-lite"/>
    </source>
</evidence>
<dbReference type="InterPro" id="IPR003111">
    <property type="entry name" value="Lon_prtase_N"/>
</dbReference>
<dbReference type="InterPro" id="IPR013083">
    <property type="entry name" value="Znf_RING/FYVE/PHD"/>
</dbReference>
<evidence type="ECO:0000259" key="7">
    <source>
        <dbReference type="PROSITE" id="PS50089"/>
    </source>
</evidence>
<dbReference type="Gene3D" id="3.30.40.10">
    <property type="entry name" value="Zinc/RING finger domain, C3HC4 (zinc finger)"/>
    <property type="match status" value="2"/>
</dbReference>
<keyword evidence="2 4" id="KW-0863">Zinc-finger</keyword>
<dbReference type="PANTHER" id="PTHR23327:SF42">
    <property type="entry name" value="LON PEPTIDASE N-TERMINAL DOMAIN AND RING FINGER PROTEIN C14F5.10C"/>
    <property type="match status" value="1"/>
</dbReference>
<keyword evidence="10" id="KW-1185">Reference proteome</keyword>
<dbReference type="InterPro" id="IPR001841">
    <property type="entry name" value="Znf_RING"/>
</dbReference>
<dbReference type="GO" id="GO:0005737">
    <property type="term" value="C:cytoplasm"/>
    <property type="evidence" value="ECO:0007669"/>
    <property type="project" value="UniProtKB-ARBA"/>
</dbReference>
<feature type="repeat" description="TPR" evidence="5">
    <location>
        <begin position="166"/>
        <end position="199"/>
    </location>
</feature>
<evidence type="ECO:0000259" key="8">
    <source>
        <dbReference type="PROSITE" id="PS51787"/>
    </source>
</evidence>
<feature type="domain" description="RING-type" evidence="7">
    <location>
        <begin position="99"/>
        <end position="134"/>
    </location>
</feature>
<sequence length="765" mass="87125">MVELARQAFNTNNFDLAVEIYERAIKENGPSPDLLLGLADSSARSGHFKKAFDAYSSAIRSGNIRPENLKHLVTALIEAVRQENTGNLAIMIKSCMFTCSSCRGLFNEPVTIPCGHTFCRKCLEKDITKICKNCGTAHYFVNLSSTKTNVLLTRLIEKWFPNEFKASRLKADGNLYFGRRDFEKAIELYSLALDLAPSDHLLLSNRSHAFASLDRFKEGLEDAERVIMLRPDWPKGYFRKGCSLYGLGQYEDTVVSFLQCLALDPSVVTAKSYLSKALHRILSTVPDDVKAATFSYRDKCQSVSETILENFSSSLLLPDVSMSTLIQLKGIINDTVENATSFTQGNVEIKPEFGQIETLPDTEYHSEVLYQRSVEQIKMEARTKCHSAPNSRPESPVAAQSSEKPRSLSIPNLEEGCRKRARQVSSECYPLSPTKESPQKFQRSDSKAPVAMDISEDVLNRDDFECSLCYRLMYDPVTTPCGHSFCRQCLDRCLDHASLCPLCKSSLVEYLAERRQAKTDCIEMIIKTYFPQEYEERKKLHEEEMTELAKMGIDSREIPIFVCALAYPGIPCPLHIFEPRYRLMVRQCMESGTRQFGMCICFSDDEDNFAEYGCMLEIREVQYFADGRSLVDCVGGRRFKVISKGKRDGYNVAKVEFLHDAPVTQDQASELLTLNERVYQESREWFEGLPDLQRENIVRHFGQFPALDSDFLGKPNGAAWSWWLLPVLPLDPRIQSTMLAMTSYRERLEGLRRVIDYVRRNRSRQ</sequence>
<dbReference type="Proteomes" id="UP001186944">
    <property type="component" value="Unassembled WGS sequence"/>
</dbReference>
<dbReference type="Pfam" id="PF13923">
    <property type="entry name" value="zf-C3HC4_2"/>
    <property type="match status" value="1"/>
</dbReference>
<dbReference type="SUPFAM" id="SSF57850">
    <property type="entry name" value="RING/U-box"/>
    <property type="match status" value="2"/>
</dbReference>
<dbReference type="InterPro" id="IPR011990">
    <property type="entry name" value="TPR-like_helical_dom_sf"/>
</dbReference>
<dbReference type="AlphaFoldDB" id="A0AA88Y801"/>
<evidence type="ECO:0000256" key="1">
    <source>
        <dbReference type="ARBA" id="ARBA00022723"/>
    </source>
</evidence>
<dbReference type="Pfam" id="PF13445">
    <property type="entry name" value="zf-RING_UBOX"/>
    <property type="match status" value="1"/>
</dbReference>
<dbReference type="InterPro" id="IPR015947">
    <property type="entry name" value="PUA-like_sf"/>
</dbReference>
<keyword evidence="1" id="KW-0479">Metal-binding</keyword>
<accession>A0AA88Y801</accession>
<evidence type="ECO:0000256" key="2">
    <source>
        <dbReference type="ARBA" id="ARBA00022771"/>
    </source>
</evidence>
<dbReference type="InterPro" id="IPR019734">
    <property type="entry name" value="TPR_rpt"/>
</dbReference>
<dbReference type="Gene3D" id="1.25.40.10">
    <property type="entry name" value="Tetratricopeptide repeat domain"/>
    <property type="match status" value="2"/>
</dbReference>
<feature type="domain" description="RING-type" evidence="7">
    <location>
        <begin position="466"/>
        <end position="504"/>
    </location>
</feature>
<proteinExistence type="predicted"/>
<protein>
    <recommendedName>
        <fullName evidence="11">LON peptidase N-terminal domain and RING finger protein 3</fullName>
    </recommendedName>
</protein>
<dbReference type="CDD" id="cd16514">
    <property type="entry name" value="RING-HC_LONFs_rpt2"/>
    <property type="match status" value="1"/>
</dbReference>
<feature type="domain" description="Lon N-terminal" evidence="8">
    <location>
        <begin position="550"/>
        <end position="759"/>
    </location>
</feature>
<evidence type="ECO:0000256" key="5">
    <source>
        <dbReference type="PROSITE-ProRule" id="PRU00339"/>
    </source>
</evidence>
<comment type="caution">
    <text evidence="9">The sequence shown here is derived from an EMBL/GenBank/DDBJ whole genome shotgun (WGS) entry which is preliminary data.</text>
</comment>
<dbReference type="Pfam" id="PF02190">
    <property type="entry name" value="LON_substr_bdg"/>
    <property type="match status" value="1"/>
</dbReference>
<dbReference type="SUPFAM" id="SSF88697">
    <property type="entry name" value="PUA domain-like"/>
    <property type="match status" value="1"/>
</dbReference>
<dbReference type="CDD" id="cd16513">
    <property type="entry name" value="RING-HC_LONFs_rpt1"/>
    <property type="match status" value="1"/>
</dbReference>
<dbReference type="PROSITE" id="PS50089">
    <property type="entry name" value="ZF_RING_2"/>
    <property type="match status" value="2"/>
</dbReference>
<dbReference type="Gene3D" id="2.30.130.40">
    <property type="entry name" value="LON domain-like"/>
    <property type="match status" value="1"/>
</dbReference>
<dbReference type="EMBL" id="VSWD01000006">
    <property type="protein sequence ID" value="KAK3100163.1"/>
    <property type="molecule type" value="Genomic_DNA"/>
</dbReference>
<dbReference type="InterPro" id="IPR046336">
    <property type="entry name" value="Lon_prtase_N_sf"/>
</dbReference>
<dbReference type="PANTHER" id="PTHR23327">
    <property type="entry name" value="RING FINGER PROTEIN 127"/>
    <property type="match status" value="1"/>
</dbReference>
<dbReference type="PROSITE" id="PS00518">
    <property type="entry name" value="ZF_RING_1"/>
    <property type="match status" value="2"/>
</dbReference>
<dbReference type="SMART" id="SM00184">
    <property type="entry name" value="RING"/>
    <property type="match status" value="2"/>
</dbReference>